<accession>A0A7E5WK63</accession>
<dbReference type="GO" id="GO:0090730">
    <property type="term" value="C:Las1 complex"/>
    <property type="evidence" value="ECO:0007669"/>
    <property type="project" value="InterPro"/>
</dbReference>
<dbReference type="GeneID" id="113503378"/>
<dbReference type="GO" id="GO:0030687">
    <property type="term" value="C:preribosome, large subunit precursor"/>
    <property type="evidence" value="ECO:0007669"/>
    <property type="project" value="TreeGrafter"/>
</dbReference>
<dbReference type="OrthoDB" id="10263222at2759"/>
<keyword evidence="1" id="KW-1185">Reference proteome</keyword>
<dbReference type="AlphaFoldDB" id="A0A7E5WK63"/>
<organism evidence="1 2">
    <name type="scientific">Trichoplusia ni</name>
    <name type="common">Cabbage looper</name>
    <dbReference type="NCBI Taxonomy" id="7111"/>
    <lineage>
        <taxon>Eukaryota</taxon>
        <taxon>Metazoa</taxon>
        <taxon>Ecdysozoa</taxon>
        <taxon>Arthropoda</taxon>
        <taxon>Hexapoda</taxon>
        <taxon>Insecta</taxon>
        <taxon>Pterygota</taxon>
        <taxon>Neoptera</taxon>
        <taxon>Endopterygota</taxon>
        <taxon>Lepidoptera</taxon>
        <taxon>Glossata</taxon>
        <taxon>Ditrysia</taxon>
        <taxon>Noctuoidea</taxon>
        <taxon>Noctuidae</taxon>
        <taxon>Plusiinae</taxon>
        <taxon>Trichoplusia</taxon>
    </lineage>
</organism>
<dbReference type="InParanoid" id="A0A7E5WK63"/>
<evidence type="ECO:0000313" key="1">
    <source>
        <dbReference type="Proteomes" id="UP000322000"/>
    </source>
</evidence>
<dbReference type="FunCoup" id="A0A7E5WK63">
    <property type="interactions" value="12"/>
</dbReference>
<evidence type="ECO:0000313" key="2">
    <source>
        <dbReference type="RefSeq" id="XP_026741098.1"/>
    </source>
</evidence>
<proteinExistence type="predicted"/>
<dbReference type="GO" id="GO:0000460">
    <property type="term" value="P:maturation of 5.8S rRNA"/>
    <property type="evidence" value="ECO:0007669"/>
    <property type="project" value="TreeGrafter"/>
</dbReference>
<dbReference type="Pfam" id="PF04031">
    <property type="entry name" value="Las1"/>
    <property type="match status" value="1"/>
</dbReference>
<dbReference type="KEGG" id="tnl:113503378"/>
<gene>
    <name evidence="2" type="primary">LOC113503378</name>
</gene>
<dbReference type="GO" id="GO:0004519">
    <property type="term" value="F:endonuclease activity"/>
    <property type="evidence" value="ECO:0007669"/>
    <property type="project" value="InterPro"/>
</dbReference>
<dbReference type="GO" id="GO:0000470">
    <property type="term" value="P:maturation of LSU-rRNA"/>
    <property type="evidence" value="ECO:0007669"/>
    <property type="project" value="TreeGrafter"/>
</dbReference>
<reference evidence="2" key="1">
    <citation type="submission" date="2025-08" db="UniProtKB">
        <authorList>
            <consortium name="RefSeq"/>
        </authorList>
    </citation>
    <scope>IDENTIFICATION</scope>
</reference>
<sequence length="528" mass="60242">MSSISNYHVVPWYNSDEWHYTYRNLLSRDLARKEEALKMLYVWKARCPALPSGIESTLGLLQVHIEDMKSNNTDSGHQSTNDEMLRLAYSTAIMRFVNHMLDCETEKGTSLYRAAKMLGVPDWIVDLRHETAHSSSLPPTILLKEACSLALNWLWENYWDKHKPFIKDFISGQKDYVNGDGTITHLINSCISLGICSLPNLKIRLLSQIPDAGMRESLTKDLTELFADIGNFTEWNGVPIVKVIDFINEHSKQLLRVKNVSTVINEALLGEDSLFLSRELLYFFSATDFKYKDKLNGSYVKCFEILLDFLHTNDLLLDFLLALIKVTQSPLSGYFKARLAALWCSEILAALQNCHLFVTKSKRMRAELNTSKVNLKAQFITWFPDRNQTGLTLHLLKAPPPELQDVGFIQPIIAEYNQYLTYFIKDLLDLLEPGLTPDVANRICALTNLISMPDKYPISTTANIYTADDIRVSCDDVVVVENVANMEDEKRDAKKFKNKVWKLASREYQWNSIPIGQVPTKAIANQPD</sequence>
<dbReference type="RefSeq" id="XP_026741098.1">
    <property type="nucleotide sequence ID" value="XM_026885297.1"/>
</dbReference>
<dbReference type="Proteomes" id="UP000322000">
    <property type="component" value="Chromosome 19"/>
</dbReference>
<dbReference type="InterPro" id="IPR007174">
    <property type="entry name" value="Las1"/>
</dbReference>
<dbReference type="PANTHER" id="PTHR15002:SF0">
    <property type="entry name" value="RIBOSOMAL BIOGENESIS PROTEIN LAS1L"/>
    <property type="match status" value="1"/>
</dbReference>
<dbReference type="PANTHER" id="PTHR15002">
    <property type="entry name" value="RIBOSOMAL BIOGENESIS PROTEIN LAS1L"/>
    <property type="match status" value="1"/>
</dbReference>
<name>A0A7E5WK63_TRINI</name>
<protein>
    <submittedName>
        <fullName evidence="2">Uncharacterized protein LOC113503378</fullName>
    </submittedName>
</protein>